<evidence type="ECO:0000313" key="2">
    <source>
        <dbReference type="Proteomes" id="UP000474567"/>
    </source>
</evidence>
<keyword evidence="2" id="KW-1185">Reference proteome</keyword>
<gene>
    <name evidence="1" type="ORF">FLACOL7796_04061</name>
</gene>
<accession>A0ABM8KP43</accession>
<reference evidence="1 2" key="1">
    <citation type="submission" date="2020-02" db="EMBL/GenBank/DDBJ databases">
        <authorList>
            <person name="Criscuolo A."/>
        </authorList>
    </citation>
    <scope>NUCLEOTIDE SEQUENCE [LARGE SCALE GENOMIC DNA]</scope>
    <source>
        <strain evidence="1">CECT7796</strain>
    </source>
</reference>
<organism evidence="1 2">
    <name type="scientific">Flavobacterium collinsii</name>
    <dbReference type="NCBI Taxonomy" id="1114861"/>
    <lineage>
        <taxon>Bacteria</taxon>
        <taxon>Pseudomonadati</taxon>
        <taxon>Bacteroidota</taxon>
        <taxon>Flavobacteriia</taxon>
        <taxon>Flavobacteriales</taxon>
        <taxon>Flavobacteriaceae</taxon>
        <taxon>Flavobacterium</taxon>
    </lineage>
</organism>
<proteinExistence type="predicted"/>
<dbReference type="RefSeq" id="WP_173967890.1">
    <property type="nucleotide sequence ID" value="NZ_CADCST010000125.1"/>
</dbReference>
<comment type="caution">
    <text evidence="1">The sequence shown here is derived from an EMBL/GenBank/DDBJ whole genome shotgun (WGS) entry which is preliminary data.</text>
</comment>
<sequence length="50" mass="5590">MYSATEQKLEKFVKDKDGLVTRTNYLGGFQYSIIPNPCFKSNDGGLSKIS</sequence>
<evidence type="ECO:0000313" key="1">
    <source>
        <dbReference type="EMBL" id="CAA9202039.1"/>
    </source>
</evidence>
<dbReference type="Proteomes" id="UP000474567">
    <property type="component" value="Unassembled WGS sequence"/>
</dbReference>
<dbReference type="EMBL" id="CADCST010000125">
    <property type="protein sequence ID" value="CAA9202039.1"/>
    <property type="molecule type" value="Genomic_DNA"/>
</dbReference>
<name>A0ABM8KP43_9FLAO</name>
<protein>
    <submittedName>
        <fullName evidence="1">Uncharacterized protein</fullName>
    </submittedName>
</protein>